<organism evidence="2 3">
    <name type="scientific">Ricinus communis</name>
    <name type="common">Castor bean</name>
    <dbReference type="NCBI Taxonomy" id="3988"/>
    <lineage>
        <taxon>Eukaryota</taxon>
        <taxon>Viridiplantae</taxon>
        <taxon>Streptophyta</taxon>
        <taxon>Embryophyta</taxon>
        <taxon>Tracheophyta</taxon>
        <taxon>Spermatophyta</taxon>
        <taxon>Magnoliopsida</taxon>
        <taxon>eudicotyledons</taxon>
        <taxon>Gunneridae</taxon>
        <taxon>Pentapetalae</taxon>
        <taxon>rosids</taxon>
        <taxon>fabids</taxon>
        <taxon>Malpighiales</taxon>
        <taxon>Euphorbiaceae</taxon>
        <taxon>Acalyphoideae</taxon>
        <taxon>Acalypheae</taxon>
        <taxon>Ricinus</taxon>
    </lineage>
</organism>
<dbReference type="AlphaFoldDB" id="B9TKP8"/>
<feature type="region of interest" description="Disordered" evidence="1">
    <location>
        <begin position="1"/>
        <end position="60"/>
    </location>
</feature>
<keyword evidence="3" id="KW-1185">Reference proteome</keyword>
<evidence type="ECO:0000313" key="3">
    <source>
        <dbReference type="Proteomes" id="UP000008311"/>
    </source>
</evidence>
<protein>
    <submittedName>
        <fullName evidence="2">Uncharacterized protein</fullName>
    </submittedName>
</protein>
<name>B9TKP8_RICCO</name>
<accession>B9TKP8</accession>
<dbReference type="EMBL" id="EQ985554">
    <property type="protein sequence ID" value="EEF23567.1"/>
    <property type="molecule type" value="Genomic_DNA"/>
</dbReference>
<reference evidence="3" key="1">
    <citation type="journal article" date="2010" name="Nat. Biotechnol.">
        <title>Draft genome sequence of the oilseed species Ricinus communis.</title>
        <authorList>
            <person name="Chan A.P."/>
            <person name="Crabtree J."/>
            <person name="Zhao Q."/>
            <person name="Lorenzi H."/>
            <person name="Orvis J."/>
            <person name="Puiu D."/>
            <person name="Melake-Berhan A."/>
            <person name="Jones K.M."/>
            <person name="Redman J."/>
            <person name="Chen G."/>
            <person name="Cahoon E.B."/>
            <person name="Gedil M."/>
            <person name="Stanke M."/>
            <person name="Haas B.J."/>
            <person name="Wortman J.R."/>
            <person name="Fraser-Liggett C.M."/>
            <person name="Ravel J."/>
            <person name="Rabinowicz P.D."/>
        </authorList>
    </citation>
    <scope>NUCLEOTIDE SEQUENCE [LARGE SCALE GENOMIC DNA]</scope>
    <source>
        <strain evidence="3">cv. Hale</strain>
    </source>
</reference>
<evidence type="ECO:0000256" key="1">
    <source>
        <dbReference type="SAM" id="MobiDB-lite"/>
    </source>
</evidence>
<sequence>RRHQRVEQRQDDQRRDQQALADHDAGALAGRSDGRGNGGDIGQLSGPEARRRECVDPRAA</sequence>
<dbReference type="Proteomes" id="UP000008311">
    <property type="component" value="Unassembled WGS sequence"/>
</dbReference>
<gene>
    <name evidence="2" type="ORF">RCOM_1972730</name>
</gene>
<proteinExistence type="predicted"/>
<dbReference type="InParanoid" id="B9TKP8"/>
<feature type="non-terminal residue" evidence="2">
    <location>
        <position position="1"/>
    </location>
</feature>
<evidence type="ECO:0000313" key="2">
    <source>
        <dbReference type="EMBL" id="EEF23567.1"/>
    </source>
</evidence>
<feature type="compositionally biased region" description="Basic and acidic residues" evidence="1">
    <location>
        <begin position="1"/>
        <end position="25"/>
    </location>
</feature>
<feature type="compositionally biased region" description="Basic and acidic residues" evidence="1">
    <location>
        <begin position="48"/>
        <end position="60"/>
    </location>
</feature>